<dbReference type="InterPro" id="IPR011009">
    <property type="entry name" value="Kinase-like_dom_sf"/>
</dbReference>
<evidence type="ECO:0000313" key="2">
    <source>
        <dbReference type="EMBL" id="PYZ96623.1"/>
    </source>
</evidence>
<organism evidence="2 3">
    <name type="scientific">Alteribacter lacisalsi</name>
    <dbReference type="NCBI Taxonomy" id="2045244"/>
    <lineage>
        <taxon>Bacteria</taxon>
        <taxon>Bacillati</taxon>
        <taxon>Bacillota</taxon>
        <taxon>Bacilli</taxon>
        <taxon>Bacillales</taxon>
        <taxon>Bacillaceae</taxon>
        <taxon>Alteribacter</taxon>
    </lineage>
</organism>
<reference evidence="2 3" key="1">
    <citation type="submission" date="2017-10" db="EMBL/GenBank/DDBJ databases">
        <title>Bacillus sp. nov., a halophilic bacterium isolated from a Yangshapao Lake.</title>
        <authorList>
            <person name="Wang H."/>
        </authorList>
    </citation>
    <scope>NUCLEOTIDE SEQUENCE [LARGE SCALE GENOMIC DNA]</scope>
    <source>
        <strain evidence="2 3">YSP-3</strain>
    </source>
</reference>
<dbReference type="Proteomes" id="UP000248066">
    <property type="component" value="Unassembled WGS sequence"/>
</dbReference>
<dbReference type="SUPFAM" id="SSF56112">
    <property type="entry name" value="Protein kinase-like (PK-like)"/>
    <property type="match status" value="1"/>
</dbReference>
<protein>
    <submittedName>
        <fullName evidence="2">Aminoglycoside phosphotransferase APH(3')</fullName>
    </submittedName>
</protein>
<dbReference type="EMBL" id="PDOF01000002">
    <property type="protein sequence ID" value="PYZ96623.1"/>
    <property type="molecule type" value="Genomic_DNA"/>
</dbReference>
<dbReference type="InterPro" id="IPR002575">
    <property type="entry name" value="Aminoglycoside_PTrfase"/>
</dbReference>
<proteinExistence type="predicted"/>
<dbReference type="InterPro" id="IPR051678">
    <property type="entry name" value="AGP_Transferase"/>
</dbReference>
<dbReference type="Pfam" id="PF01636">
    <property type="entry name" value="APH"/>
    <property type="match status" value="1"/>
</dbReference>
<dbReference type="AlphaFoldDB" id="A0A2W0H457"/>
<keyword evidence="3" id="KW-1185">Reference proteome</keyword>
<keyword evidence="2" id="KW-0808">Transferase</keyword>
<accession>A0A2W0H457</accession>
<feature type="domain" description="Aminoglycoside phosphotransferase" evidence="1">
    <location>
        <begin position="24"/>
        <end position="225"/>
    </location>
</feature>
<name>A0A2W0H457_9BACI</name>
<dbReference type="GO" id="GO:0016740">
    <property type="term" value="F:transferase activity"/>
    <property type="evidence" value="ECO:0007669"/>
    <property type="project" value="UniProtKB-KW"/>
</dbReference>
<evidence type="ECO:0000259" key="1">
    <source>
        <dbReference type="Pfam" id="PF01636"/>
    </source>
</evidence>
<dbReference type="OrthoDB" id="9812495at2"/>
<sequence length="265" mass="30286">MSPITLNEIPDELKEFIGDIKSLTFPRQGWTSDVGILETTSGAFYALKRTKETLYNTWLEKEVDVLHTLCTETKLPVPQVRKFLAESSKNQSWALMDFLDGETLRTALFNETNLEKRRELIYNFGQILGEIHSTPCPGSLKHGEPWLDNMLLKAEYNFKCHNVDGTRDILDSIKANKPDKFKQTLIHGDYTIDNVLVHNGVISGVIDWSGGAYGDPRYDTALAVRPKPYAFQNEEDNTLFFKGYGSRIITNSDYDYFVNGLYEFF</sequence>
<dbReference type="PANTHER" id="PTHR21310">
    <property type="entry name" value="AMINOGLYCOSIDE PHOSPHOTRANSFERASE-RELATED-RELATED"/>
    <property type="match status" value="1"/>
</dbReference>
<comment type="caution">
    <text evidence="2">The sequence shown here is derived from an EMBL/GenBank/DDBJ whole genome shotgun (WGS) entry which is preliminary data.</text>
</comment>
<evidence type="ECO:0000313" key="3">
    <source>
        <dbReference type="Proteomes" id="UP000248066"/>
    </source>
</evidence>
<dbReference type="Gene3D" id="3.90.1200.10">
    <property type="match status" value="1"/>
</dbReference>
<dbReference type="RefSeq" id="WP_110520509.1">
    <property type="nucleotide sequence ID" value="NZ_PDOF01000002.1"/>
</dbReference>
<gene>
    <name evidence="2" type="ORF">CR205_13030</name>
</gene>